<dbReference type="InterPro" id="IPR013083">
    <property type="entry name" value="Znf_RING/FYVE/PHD"/>
</dbReference>
<dbReference type="GeneID" id="36400669"/>
<organism evidence="11 12">
    <name type="scientific">Plasmopara halstedii</name>
    <name type="common">Downy mildew of sunflower</name>
    <dbReference type="NCBI Taxonomy" id="4781"/>
    <lineage>
        <taxon>Eukaryota</taxon>
        <taxon>Sar</taxon>
        <taxon>Stramenopiles</taxon>
        <taxon>Oomycota</taxon>
        <taxon>Peronosporomycetes</taxon>
        <taxon>Peronosporales</taxon>
        <taxon>Peronosporaceae</taxon>
        <taxon>Plasmopara</taxon>
    </lineage>
</organism>
<evidence type="ECO:0000256" key="9">
    <source>
        <dbReference type="SAM" id="Phobius"/>
    </source>
</evidence>
<dbReference type="EMBL" id="CCYD01002887">
    <property type="protein sequence ID" value="CEG48142.1"/>
    <property type="molecule type" value="Genomic_DNA"/>
</dbReference>
<dbReference type="InterPro" id="IPR015915">
    <property type="entry name" value="Kelch-typ_b-propeller"/>
</dbReference>
<evidence type="ECO:0000256" key="1">
    <source>
        <dbReference type="ARBA" id="ARBA00004370"/>
    </source>
</evidence>
<dbReference type="Gene3D" id="3.30.40.10">
    <property type="entry name" value="Zinc/RING finger domain, C3HC4 (zinc finger)"/>
    <property type="match status" value="1"/>
</dbReference>
<keyword evidence="6 9" id="KW-1133">Transmembrane helix</keyword>
<evidence type="ECO:0000256" key="8">
    <source>
        <dbReference type="PROSITE-ProRule" id="PRU00175"/>
    </source>
</evidence>
<evidence type="ECO:0000256" key="7">
    <source>
        <dbReference type="ARBA" id="ARBA00023136"/>
    </source>
</evidence>
<accession>A0A0P1B1Z8</accession>
<reference evidence="12" key="1">
    <citation type="submission" date="2014-09" db="EMBL/GenBank/DDBJ databases">
        <authorList>
            <person name="Sharma Rahul"/>
            <person name="Thines Marco"/>
        </authorList>
    </citation>
    <scope>NUCLEOTIDE SEQUENCE [LARGE SCALE GENOMIC DNA]</scope>
</reference>
<dbReference type="Pfam" id="PF24681">
    <property type="entry name" value="Kelch_KLHDC2_KLHL20_DRC7"/>
    <property type="match status" value="1"/>
</dbReference>
<keyword evidence="5" id="KW-0862">Zinc</keyword>
<dbReference type="PANTHER" id="PTHR46539:SF1">
    <property type="entry name" value="E3 UBIQUITIN-PROTEIN LIGASE ATL42"/>
    <property type="match status" value="1"/>
</dbReference>
<name>A0A0P1B1Z8_PLAHL</name>
<dbReference type="SMART" id="SM00184">
    <property type="entry name" value="RING"/>
    <property type="match status" value="1"/>
</dbReference>
<dbReference type="STRING" id="4781.A0A0P1B1Z8"/>
<keyword evidence="7 9" id="KW-0472">Membrane</keyword>
<dbReference type="PANTHER" id="PTHR46539">
    <property type="entry name" value="E3 UBIQUITIN-PROTEIN LIGASE ATL42"/>
    <property type="match status" value="1"/>
</dbReference>
<proteinExistence type="predicted"/>
<feature type="transmembrane region" description="Helical" evidence="9">
    <location>
        <begin position="215"/>
        <end position="237"/>
    </location>
</feature>
<keyword evidence="3" id="KW-0479">Metal-binding</keyword>
<evidence type="ECO:0000256" key="4">
    <source>
        <dbReference type="ARBA" id="ARBA00022771"/>
    </source>
</evidence>
<dbReference type="CDD" id="cd16454">
    <property type="entry name" value="RING-H2_PA-TM-RING"/>
    <property type="match status" value="1"/>
</dbReference>
<dbReference type="RefSeq" id="XP_024584511.1">
    <property type="nucleotide sequence ID" value="XM_024719187.1"/>
</dbReference>
<dbReference type="SMART" id="SM00744">
    <property type="entry name" value="RINGv"/>
    <property type="match status" value="1"/>
</dbReference>
<keyword evidence="12" id="KW-1185">Reference proteome</keyword>
<protein>
    <recommendedName>
        <fullName evidence="10">RING-type domain-containing protein</fullName>
    </recommendedName>
</protein>
<evidence type="ECO:0000256" key="2">
    <source>
        <dbReference type="ARBA" id="ARBA00022692"/>
    </source>
</evidence>
<evidence type="ECO:0000256" key="3">
    <source>
        <dbReference type="ARBA" id="ARBA00022723"/>
    </source>
</evidence>
<dbReference type="OrthoDB" id="199876at2759"/>
<dbReference type="SUPFAM" id="SSF117281">
    <property type="entry name" value="Kelch motif"/>
    <property type="match status" value="1"/>
</dbReference>
<dbReference type="PROSITE" id="PS50089">
    <property type="entry name" value="ZF_RING_2"/>
    <property type="match status" value="1"/>
</dbReference>
<keyword evidence="2 9" id="KW-0812">Transmembrane</keyword>
<dbReference type="AlphaFoldDB" id="A0A0P1B1Z8"/>
<keyword evidence="4 8" id="KW-0863">Zinc-finger</keyword>
<evidence type="ECO:0000256" key="6">
    <source>
        <dbReference type="ARBA" id="ARBA00022989"/>
    </source>
</evidence>
<dbReference type="GO" id="GO:0008270">
    <property type="term" value="F:zinc ion binding"/>
    <property type="evidence" value="ECO:0007669"/>
    <property type="project" value="UniProtKB-KW"/>
</dbReference>
<evidence type="ECO:0000313" key="12">
    <source>
        <dbReference type="Proteomes" id="UP000054928"/>
    </source>
</evidence>
<dbReference type="Proteomes" id="UP000054928">
    <property type="component" value="Unassembled WGS sequence"/>
</dbReference>
<dbReference type="Gene3D" id="2.120.10.80">
    <property type="entry name" value="Kelch-type beta propeller"/>
    <property type="match status" value="1"/>
</dbReference>
<dbReference type="SUPFAM" id="SSF57850">
    <property type="entry name" value="RING/U-box"/>
    <property type="match status" value="1"/>
</dbReference>
<dbReference type="InterPro" id="IPR001841">
    <property type="entry name" value="Znf_RING"/>
</dbReference>
<evidence type="ECO:0000256" key="5">
    <source>
        <dbReference type="ARBA" id="ARBA00022833"/>
    </source>
</evidence>
<comment type="subcellular location">
    <subcellularLocation>
        <location evidence="1">Membrane</location>
    </subcellularLocation>
</comment>
<evidence type="ECO:0000259" key="10">
    <source>
        <dbReference type="PROSITE" id="PS50089"/>
    </source>
</evidence>
<feature type="domain" description="RING-type" evidence="10">
    <location>
        <begin position="300"/>
        <end position="341"/>
    </location>
</feature>
<sequence length="371" mass="42555">MYRTHDQRLVLLFTMNFYLCLVELPMTKKMESAGFQQPPERFSHSVALLYDDNNDSDAYLLVYSGRHLLFSSWTLLDDAWVYDLRVNEWLSITPSTYVPRAYTSIVTTKGSNMWFFGGYYKPQQSSSGYVYDDIVLGEFDFQKMELEARHVITRSDDASPSLRYNHQATIWRGDSMVIHGGSYQSQLGDVWVFNTTNAVTIDANMNKLPLDPESLAYMLGAFILVIIFVLLAVIFRWRRADRTNLRTAQMRGVAVVRGVMKERLDQLQITKYNRSERKPDTRTEQYHAASDNLIENEDICPICLIDFEDGEDVRNLPCKHIFHVTCIDEWLKRNTSCPMCKCNVDLDAVNPSIDPPPAPILRGGAVVTPVT</sequence>
<dbReference type="InterPro" id="IPR011016">
    <property type="entry name" value="Znf_RING-CH"/>
</dbReference>
<dbReference type="GO" id="GO:0016020">
    <property type="term" value="C:membrane"/>
    <property type="evidence" value="ECO:0007669"/>
    <property type="project" value="UniProtKB-SubCell"/>
</dbReference>
<evidence type="ECO:0000313" key="11">
    <source>
        <dbReference type="EMBL" id="CEG48142.1"/>
    </source>
</evidence>
<dbReference type="Pfam" id="PF13639">
    <property type="entry name" value="zf-RING_2"/>
    <property type="match status" value="1"/>
</dbReference>